<accession>A0A1G8GXA5</accession>
<sequence>MTSLSPDPRRALKAVGLLLLAIICFDLMSVLVRLLSARYSALELSAYRNVLGVIPSLALLVATGELRLRGSNLRIEKWPLAVVRGLAVAVAQLCFYSALGVLELATVSALGQTNAMFVVILSVVLLGERVGPWRIVALVVGFAGAIWIIRPGSEAFSIHALLPVGAAVCYAFSMISVRFFGSGTSNALLYLYASVAAAVGAILMAAVTTEFTPLQSAADAGLIFVMSILGGTGVLFMMLAYRMGEPSLLAPFGYFGLISAFVIGWLFFGEAPVDTLFPGVLLVVGAGALIIWRENRRRA</sequence>
<dbReference type="PANTHER" id="PTHR22911">
    <property type="entry name" value="ACYL-MALONYL CONDENSING ENZYME-RELATED"/>
    <property type="match status" value="1"/>
</dbReference>
<evidence type="ECO:0000313" key="8">
    <source>
        <dbReference type="EMBL" id="SDH98969.1"/>
    </source>
</evidence>
<gene>
    <name evidence="8" type="ORF">SAMN05421850_101262</name>
</gene>
<evidence type="ECO:0000256" key="4">
    <source>
        <dbReference type="ARBA" id="ARBA00022989"/>
    </source>
</evidence>
<dbReference type="Proteomes" id="UP000199340">
    <property type="component" value="Unassembled WGS sequence"/>
</dbReference>
<feature type="transmembrane region" description="Helical" evidence="6">
    <location>
        <begin position="12"/>
        <end position="34"/>
    </location>
</feature>
<feature type="transmembrane region" description="Helical" evidence="6">
    <location>
        <begin position="156"/>
        <end position="177"/>
    </location>
</feature>
<comment type="similarity">
    <text evidence="2">Belongs to the drug/metabolite transporter (DMT) superfamily. 10 TMS drug/metabolite exporter (DME) (TC 2.A.7.3) family.</text>
</comment>
<dbReference type="EMBL" id="FNEB01000001">
    <property type="protein sequence ID" value="SDH98969.1"/>
    <property type="molecule type" value="Genomic_DNA"/>
</dbReference>
<feature type="transmembrane region" description="Helical" evidence="6">
    <location>
        <begin position="105"/>
        <end position="126"/>
    </location>
</feature>
<feature type="transmembrane region" description="Helical" evidence="6">
    <location>
        <begin position="189"/>
        <end position="208"/>
    </location>
</feature>
<protein>
    <submittedName>
        <fullName evidence="8">EamA domain-containing membrane protein RarD</fullName>
    </submittedName>
</protein>
<evidence type="ECO:0000256" key="6">
    <source>
        <dbReference type="SAM" id="Phobius"/>
    </source>
</evidence>
<reference evidence="8 9" key="1">
    <citation type="submission" date="2016-10" db="EMBL/GenBank/DDBJ databases">
        <authorList>
            <person name="de Groot N.N."/>
        </authorList>
    </citation>
    <scope>NUCLEOTIDE SEQUENCE [LARGE SCALE GENOMIC DNA]</scope>
    <source>
        <strain evidence="8 9">DSM 28010</strain>
    </source>
</reference>
<evidence type="ECO:0000259" key="7">
    <source>
        <dbReference type="Pfam" id="PF00892"/>
    </source>
</evidence>
<evidence type="ECO:0000256" key="3">
    <source>
        <dbReference type="ARBA" id="ARBA00022692"/>
    </source>
</evidence>
<dbReference type="PANTHER" id="PTHR22911:SF6">
    <property type="entry name" value="SOLUTE CARRIER FAMILY 35 MEMBER G1"/>
    <property type="match status" value="1"/>
</dbReference>
<evidence type="ECO:0000256" key="1">
    <source>
        <dbReference type="ARBA" id="ARBA00004141"/>
    </source>
</evidence>
<feature type="transmembrane region" description="Helical" evidence="6">
    <location>
        <begin position="220"/>
        <end position="241"/>
    </location>
</feature>
<dbReference type="GO" id="GO:0016020">
    <property type="term" value="C:membrane"/>
    <property type="evidence" value="ECO:0007669"/>
    <property type="project" value="UniProtKB-SubCell"/>
</dbReference>
<dbReference type="InterPro" id="IPR037185">
    <property type="entry name" value="EmrE-like"/>
</dbReference>
<feature type="domain" description="EamA" evidence="7">
    <location>
        <begin position="13"/>
        <end position="149"/>
    </location>
</feature>
<feature type="transmembrane region" description="Helical" evidence="6">
    <location>
        <begin position="275"/>
        <end position="292"/>
    </location>
</feature>
<dbReference type="AlphaFoldDB" id="A0A1G8GXA5"/>
<evidence type="ECO:0000256" key="5">
    <source>
        <dbReference type="ARBA" id="ARBA00023136"/>
    </source>
</evidence>
<feature type="transmembrane region" description="Helical" evidence="6">
    <location>
        <begin position="248"/>
        <end position="269"/>
    </location>
</feature>
<dbReference type="OrthoDB" id="9812899at2"/>
<keyword evidence="4 6" id="KW-1133">Transmembrane helix</keyword>
<dbReference type="Pfam" id="PF00892">
    <property type="entry name" value="EamA"/>
    <property type="match status" value="1"/>
</dbReference>
<keyword evidence="5 6" id="KW-0472">Membrane</keyword>
<dbReference type="RefSeq" id="WP_090026973.1">
    <property type="nucleotide sequence ID" value="NZ_FNEB01000001.1"/>
</dbReference>
<organism evidence="8 9">
    <name type="scientific">Lutimaribacter saemankumensis</name>
    <dbReference type="NCBI Taxonomy" id="490829"/>
    <lineage>
        <taxon>Bacteria</taxon>
        <taxon>Pseudomonadati</taxon>
        <taxon>Pseudomonadota</taxon>
        <taxon>Alphaproteobacteria</taxon>
        <taxon>Rhodobacterales</taxon>
        <taxon>Roseobacteraceae</taxon>
        <taxon>Lutimaribacter</taxon>
    </lineage>
</organism>
<evidence type="ECO:0000313" key="9">
    <source>
        <dbReference type="Proteomes" id="UP000199340"/>
    </source>
</evidence>
<comment type="subcellular location">
    <subcellularLocation>
        <location evidence="1">Membrane</location>
        <topology evidence="1">Multi-pass membrane protein</topology>
    </subcellularLocation>
</comment>
<name>A0A1G8GXA5_9RHOB</name>
<keyword evidence="9" id="KW-1185">Reference proteome</keyword>
<dbReference type="InterPro" id="IPR000620">
    <property type="entry name" value="EamA_dom"/>
</dbReference>
<dbReference type="STRING" id="490829.SAMN05421850_101262"/>
<proteinExistence type="inferred from homology"/>
<keyword evidence="3 6" id="KW-0812">Transmembrane</keyword>
<dbReference type="SUPFAM" id="SSF103481">
    <property type="entry name" value="Multidrug resistance efflux transporter EmrE"/>
    <property type="match status" value="2"/>
</dbReference>
<feature type="transmembrane region" description="Helical" evidence="6">
    <location>
        <begin position="78"/>
        <end position="99"/>
    </location>
</feature>
<evidence type="ECO:0000256" key="2">
    <source>
        <dbReference type="ARBA" id="ARBA00009853"/>
    </source>
</evidence>
<feature type="transmembrane region" description="Helical" evidence="6">
    <location>
        <begin position="133"/>
        <end position="150"/>
    </location>
</feature>